<evidence type="ECO:0000256" key="11">
    <source>
        <dbReference type="ARBA" id="ARBA00023136"/>
    </source>
</evidence>
<dbReference type="Gene3D" id="1.20.120.1630">
    <property type="match status" value="1"/>
</dbReference>
<evidence type="ECO:0000256" key="3">
    <source>
        <dbReference type="ARBA" id="ARBA00022516"/>
    </source>
</evidence>
<evidence type="ECO:0000256" key="6">
    <source>
        <dbReference type="ARBA" id="ARBA00022691"/>
    </source>
</evidence>
<evidence type="ECO:0000256" key="9">
    <source>
        <dbReference type="ARBA" id="ARBA00022989"/>
    </source>
</evidence>
<comment type="caution">
    <text evidence="16">The sequence shown here is derived from an EMBL/GenBank/DDBJ whole genome shotgun (WGS) entry which is preliminary data.</text>
</comment>
<dbReference type="EC" id="2.1.1.17" evidence="14"/>
<dbReference type="AlphaFoldDB" id="A0A8J6G770"/>
<feature type="topological domain" description="Lumenal" evidence="14">
    <location>
        <begin position="1"/>
        <end position="3"/>
    </location>
</feature>
<evidence type="ECO:0000256" key="13">
    <source>
        <dbReference type="ARBA" id="ARBA00023264"/>
    </source>
</evidence>
<comment type="function">
    <text evidence="14">Catalyzes the three sequential steps of the methylation pathway for the biosynthesis of phosphatidylcholine, a critical and essential component for membrane structure. Uses S-adenosylmethionine (S-adenosyl-L-methionine, SAM or AdoMet) as the methyl group donor for the methylation of phosphatidylethanolamine (1,2-diacyl-sn-glycero-3-phosphoethanolamine, PE) to phosphatidylmonomethylethanolamine (1,2-diacyl-sn-glycero-3-phospho-N-methylethanolamine, PMME), PMME to phosphatidyldimethylethanolamine (1,2-diacyl-sn-glycero-3-phospho-N,N-dimethylethanolamine, PDME), and PDME to phosphatidylcholine (1,2-diacyl-sn-glycero-3-phosphocholine, PC), producing S-adenosyl-L-homocysteine in each step.</text>
</comment>
<keyword evidence="9 14" id="KW-1133">Transmembrane helix</keyword>
<keyword evidence="3 14" id="KW-0444">Lipid biosynthesis</keyword>
<dbReference type="PANTHER" id="PTHR15458:SF5">
    <property type="entry name" value="PHOSPHATIDYLETHANOLAMINE N-METHYLTRANSFERASE"/>
    <property type="match status" value="1"/>
</dbReference>
<feature type="transmembrane region" description="Helical" evidence="15">
    <location>
        <begin position="36"/>
        <end position="54"/>
    </location>
</feature>
<evidence type="ECO:0000256" key="1">
    <source>
        <dbReference type="ARBA" id="ARBA00004969"/>
    </source>
</evidence>
<dbReference type="Pfam" id="PF04191">
    <property type="entry name" value="PEMT"/>
    <property type="match status" value="1"/>
</dbReference>
<evidence type="ECO:0000256" key="12">
    <source>
        <dbReference type="ARBA" id="ARBA00023209"/>
    </source>
</evidence>
<dbReference type="GO" id="GO:0032259">
    <property type="term" value="P:methylation"/>
    <property type="evidence" value="ECO:0007669"/>
    <property type="project" value="UniProtKB-KW"/>
</dbReference>
<gene>
    <name evidence="14" type="primary">PEMT</name>
    <name evidence="16" type="ORF">LTLLF_173805</name>
</gene>
<protein>
    <recommendedName>
        <fullName evidence="14">Phosphatidylethanolamine N-methyltransferase</fullName>
        <shortName evidence="14">PEAMT</shortName>
        <shortName evidence="14">PEMT</shortName>
        <ecNumber evidence="14">2.1.1.17</ecNumber>
        <ecNumber evidence="14">2.1.1.71</ecNumber>
    </recommendedName>
    <alternativeName>
        <fullName evidence="14">Phospholipid methyltransferase</fullName>
        <shortName evidence="14">PLMT</shortName>
    </alternativeName>
</protein>
<keyword evidence="4 14" id="KW-0489">Methyltransferase</keyword>
<dbReference type="InterPro" id="IPR007318">
    <property type="entry name" value="Phopholipid_MeTrfase"/>
</dbReference>
<evidence type="ECO:0000256" key="4">
    <source>
        <dbReference type="ARBA" id="ARBA00022603"/>
    </source>
</evidence>
<comment type="catalytic activity">
    <reaction evidence="14">
        <text>a 1,2-diacyl-sn-glycero-3-phospho-N,N-dimethylethanolamine + S-adenosyl-L-methionine = a 1,2-diacyl-sn-glycero-3-phosphocholine + S-adenosyl-L-homocysteine + H(+)</text>
        <dbReference type="Rhea" id="RHEA:32739"/>
        <dbReference type="ChEBI" id="CHEBI:15378"/>
        <dbReference type="ChEBI" id="CHEBI:57643"/>
        <dbReference type="ChEBI" id="CHEBI:57856"/>
        <dbReference type="ChEBI" id="CHEBI:59789"/>
        <dbReference type="ChEBI" id="CHEBI:64572"/>
    </reaction>
</comment>
<comment type="caution">
    <text evidence="14">Lacks conserved residue(s) required for the propagation of feature annotation.</text>
</comment>
<keyword evidence="11 14" id="KW-0472">Membrane</keyword>
<sequence length="199" mass="22524">MVQTLTGYVLLYSGWLNAQVARWEQRTRKLSRAFGSPYLACYFLGSSILLLNVLRSHCFTQAMVSQPKMEGLDNHTTYFLGLVLLGGGIVFVLSSFFALGFTGTFLGDYFGILKEARVTTFPFNVLDNPMYWGSTANYLGWALILWETLGMWILSSLVEQVRCWGAVESWNGPLEPFPVHRPFTAEIYRQKAARLHKSS</sequence>
<keyword evidence="13 14" id="KW-1208">Phospholipid metabolism</keyword>
<dbReference type="GO" id="GO:0005789">
    <property type="term" value="C:endoplasmic reticulum membrane"/>
    <property type="evidence" value="ECO:0007669"/>
    <property type="project" value="UniProtKB-SubCell"/>
</dbReference>
<keyword evidence="7 14" id="KW-0812">Transmembrane</keyword>
<organism evidence="16 17">
    <name type="scientific">Microtus ochrogaster</name>
    <name type="common">Prairie vole</name>
    <dbReference type="NCBI Taxonomy" id="79684"/>
    <lineage>
        <taxon>Eukaryota</taxon>
        <taxon>Metazoa</taxon>
        <taxon>Chordata</taxon>
        <taxon>Craniata</taxon>
        <taxon>Vertebrata</taxon>
        <taxon>Euteleostomi</taxon>
        <taxon>Mammalia</taxon>
        <taxon>Eutheria</taxon>
        <taxon>Euarchontoglires</taxon>
        <taxon>Glires</taxon>
        <taxon>Rodentia</taxon>
        <taxon>Myomorpha</taxon>
        <taxon>Muroidea</taxon>
        <taxon>Cricetidae</taxon>
        <taxon>Arvicolinae</taxon>
        <taxon>Microtus</taxon>
    </lineage>
</organism>
<evidence type="ECO:0000256" key="14">
    <source>
        <dbReference type="HAMAP-Rule" id="MF_03216"/>
    </source>
</evidence>
<evidence type="ECO:0000256" key="7">
    <source>
        <dbReference type="ARBA" id="ARBA00022692"/>
    </source>
</evidence>
<comment type="subcellular location">
    <subcellularLocation>
        <location evidence="14">Endoplasmic reticulum membrane</location>
        <topology evidence="14">Multi-pass membrane protein</topology>
    </subcellularLocation>
    <subcellularLocation>
        <location evidence="14">Mitochondrion membrane</location>
        <topology evidence="14">Multi-pass membrane protein</topology>
    </subcellularLocation>
    <text evidence="14">Found in endoplasmic reticulum where most PEMT activity is generated and in mitochondria.</text>
</comment>
<dbReference type="Proteomes" id="UP000710432">
    <property type="component" value="Unassembled WGS sequence"/>
</dbReference>
<feature type="transmembrane region" description="Helical" evidence="15">
    <location>
        <begin position="138"/>
        <end position="158"/>
    </location>
</feature>
<keyword evidence="8 14" id="KW-0256">Endoplasmic reticulum</keyword>
<dbReference type="EC" id="2.1.1.71" evidence="14"/>
<evidence type="ECO:0000256" key="2">
    <source>
        <dbReference type="ARBA" id="ARBA00005189"/>
    </source>
</evidence>
<comment type="pathway">
    <text evidence="1 14">Phospholipid metabolism; phosphatidylcholine biosynthesis.</text>
</comment>
<dbReference type="UniPathway" id="UPA00753"/>
<keyword evidence="12 14" id="KW-0594">Phospholipid biosynthesis</keyword>
<evidence type="ECO:0000256" key="10">
    <source>
        <dbReference type="ARBA" id="ARBA00023098"/>
    </source>
</evidence>
<dbReference type="GO" id="GO:0031966">
    <property type="term" value="C:mitochondrial membrane"/>
    <property type="evidence" value="ECO:0007669"/>
    <property type="project" value="UniProtKB-SubCell"/>
</dbReference>
<feature type="topological domain" description="Cytoplasmic" evidence="14">
    <location>
        <begin position="179"/>
        <end position="199"/>
    </location>
</feature>
<reference evidence="16" key="1">
    <citation type="submission" date="2020-03" db="EMBL/GenBank/DDBJ databases">
        <title>Studies in the Genomics of Life Span.</title>
        <authorList>
            <person name="Glass D."/>
        </authorList>
    </citation>
    <scope>NUCLEOTIDE SEQUENCE</scope>
    <source>
        <strain evidence="16">LTLLF</strain>
        <tissue evidence="16">Muscle</tissue>
    </source>
</reference>
<dbReference type="GO" id="GO:0000773">
    <property type="term" value="F:phosphatidyl-N-methylethanolamine N-methyltransferase activity"/>
    <property type="evidence" value="ECO:0007669"/>
    <property type="project" value="UniProtKB-UniRule"/>
</dbReference>
<dbReference type="PROSITE" id="PS51599">
    <property type="entry name" value="SAM_PEMT_PEM2"/>
    <property type="match status" value="1"/>
</dbReference>
<feature type="topological domain" description="Cytoplasmic" evidence="14">
    <location>
        <begin position="55"/>
        <end position="81"/>
    </location>
</feature>
<evidence type="ECO:0000256" key="8">
    <source>
        <dbReference type="ARBA" id="ARBA00022824"/>
    </source>
</evidence>
<accession>A0A8J6G770</accession>
<evidence type="ECO:0000313" key="17">
    <source>
        <dbReference type="Proteomes" id="UP000710432"/>
    </source>
</evidence>
<comment type="pathway">
    <text evidence="2">Lipid metabolism.</text>
</comment>
<dbReference type="HAMAP" id="MF_03216">
    <property type="entry name" value="PLMT"/>
    <property type="match status" value="1"/>
</dbReference>
<keyword evidence="6 14" id="KW-0949">S-adenosyl-L-methionine</keyword>
<dbReference type="EMBL" id="JAATJU010024137">
    <property type="protein sequence ID" value="KAH0506294.1"/>
    <property type="molecule type" value="Genomic_DNA"/>
</dbReference>
<dbReference type="GO" id="GO:0006656">
    <property type="term" value="P:phosphatidylcholine biosynthetic process"/>
    <property type="evidence" value="ECO:0007669"/>
    <property type="project" value="UniProtKB-UniRule"/>
</dbReference>
<comment type="similarity">
    <text evidence="14">Belongs to the class VI-like SAM-binding methyltransferase superfamily. PEMT/PEM2 methyltransferase family.</text>
</comment>
<evidence type="ECO:0000313" key="16">
    <source>
        <dbReference type="EMBL" id="KAH0506294.1"/>
    </source>
</evidence>
<keyword evidence="10 14" id="KW-0443">Lipid metabolism</keyword>
<keyword evidence="5 14" id="KW-0808">Transferase</keyword>
<evidence type="ECO:0000256" key="5">
    <source>
        <dbReference type="ARBA" id="ARBA00022679"/>
    </source>
</evidence>
<comment type="catalytic activity">
    <reaction evidence="14">
        <text>a 1,2-diacyl-sn-glycero-3-phospho-N-methylethanolamine + S-adenosyl-L-methionine = a 1,2-diacyl-sn-glycero-3-phospho-N,N-dimethylethanolamine + S-adenosyl-L-homocysteine + H(+)</text>
        <dbReference type="Rhea" id="RHEA:32735"/>
        <dbReference type="ChEBI" id="CHEBI:15378"/>
        <dbReference type="ChEBI" id="CHEBI:57856"/>
        <dbReference type="ChEBI" id="CHEBI:59789"/>
        <dbReference type="ChEBI" id="CHEBI:64572"/>
        <dbReference type="ChEBI" id="CHEBI:64573"/>
        <dbReference type="EC" id="2.1.1.71"/>
    </reaction>
</comment>
<keyword evidence="14" id="KW-0496">Mitochondrion</keyword>
<dbReference type="PANTHER" id="PTHR15458">
    <property type="entry name" value="PHOSPHATIDYLETHANOLAMINE N-METHYLTRANSFERASE"/>
    <property type="match status" value="1"/>
</dbReference>
<name>A0A8J6G770_MICOH</name>
<feature type="topological domain" description="Lumenal" evidence="14">
    <location>
        <begin position="22"/>
        <end position="33"/>
    </location>
</feature>
<feature type="binding site" evidence="14">
    <location>
        <begin position="86"/>
        <end position="88"/>
    </location>
    <ligand>
        <name>S-adenosyl-L-methionine</name>
        <dbReference type="ChEBI" id="CHEBI:59789"/>
    </ligand>
</feature>
<evidence type="ECO:0000256" key="15">
    <source>
        <dbReference type="SAM" id="Phobius"/>
    </source>
</evidence>
<feature type="transmembrane region" description="Helical" evidence="15">
    <location>
        <begin position="75"/>
        <end position="99"/>
    </location>
</feature>
<dbReference type="InterPro" id="IPR024960">
    <property type="entry name" value="PEMT/MFAP"/>
</dbReference>
<proteinExistence type="inferred from homology"/>
<comment type="catalytic activity">
    <reaction evidence="14">
        <text>a 1,2-diacyl-sn-glycero-3-phosphoethanolamine + S-adenosyl-L-methionine = a 1,2-diacyl-sn-glycero-3-phospho-N-methylethanolamine + S-adenosyl-L-homocysteine + H(+)</text>
        <dbReference type="Rhea" id="RHEA:11164"/>
        <dbReference type="ChEBI" id="CHEBI:15378"/>
        <dbReference type="ChEBI" id="CHEBI:57856"/>
        <dbReference type="ChEBI" id="CHEBI:59789"/>
        <dbReference type="ChEBI" id="CHEBI:64573"/>
        <dbReference type="ChEBI" id="CHEBI:64612"/>
        <dbReference type="EC" id="2.1.1.17"/>
    </reaction>
</comment>
<dbReference type="GO" id="GO:0004608">
    <property type="term" value="F:phosphatidylethanolamine N-methyltransferase activity"/>
    <property type="evidence" value="ECO:0007669"/>
    <property type="project" value="UniProtKB-UniRule"/>
</dbReference>